<accession>A0A9X2GFW3</accession>
<gene>
    <name evidence="2" type="ORF">HD597_003935</name>
</gene>
<sequence>MTEPPESLQRDVLRRHPLPDRVGERAACPDGAAPEPEVERDWLARVVAAQQARQNHT</sequence>
<evidence type="ECO:0000313" key="2">
    <source>
        <dbReference type="EMBL" id="MCP2356915.1"/>
    </source>
</evidence>
<organism evidence="2 3">
    <name type="scientific">Nonomuraea thailandensis</name>
    <dbReference type="NCBI Taxonomy" id="1188745"/>
    <lineage>
        <taxon>Bacteria</taxon>
        <taxon>Bacillati</taxon>
        <taxon>Actinomycetota</taxon>
        <taxon>Actinomycetes</taxon>
        <taxon>Streptosporangiales</taxon>
        <taxon>Streptosporangiaceae</taxon>
        <taxon>Nonomuraea</taxon>
    </lineage>
</organism>
<protein>
    <submittedName>
        <fullName evidence="2">Uncharacterized protein</fullName>
    </submittedName>
</protein>
<evidence type="ECO:0000313" key="3">
    <source>
        <dbReference type="Proteomes" id="UP001139648"/>
    </source>
</evidence>
<feature type="compositionally biased region" description="Basic and acidic residues" evidence="1">
    <location>
        <begin position="8"/>
        <end position="24"/>
    </location>
</feature>
<evidence type="ECO:0000256" key="1">
    <source>
        <dbReference type="SAM" id="MobiDB-lite"/>
    </source>
</evidence>
<comment type="caution">
    <text evidence="2">The sequence shown here is derived from an EMBL/GenBank/DDBJ whole genome shotgun (WGS) entry which is preliminary data.</text>
</comment>
<dbReference type="AlphaFoldDB" id="A0A9X2GFW3"/>
<reference evidence="2" key="1">
    <citation type="submission" date="2022-06" db="EMBL/GenBank/DDBJ databases">
        <title>Sequencing the genomes of 1000 actinobacteria strains.</title>
        <authorList>
            <person name="Klenk H.-P."/>
        </authorList>
    </citation>
    <scope>NUCLEOTIDE SEQUENCE</scope>
    <source>
        <strain evidence="2">DSM 46694</strain>
    </source>
</reference>
<name>A0A9X2GFW3_9ACTN</name>
<proteinExistence type="predicted"/>
<dbReference type="EMBL" id="JAMZEB010000002">
    <property type="protein sequence ID" value="MCP2356915.1"/>
    <property type="molecule type" value="Genomic_DNA"/>
</dbReference>
<dbReference type="RefSeq" id="WP_253744075.1">
    <property type="nucleotide sequence ID" value="NZ_BAABKA010000063.1"/>
</dbReference>
<keyword evidence="3" id="KW-1185">Reference proteome</keyword>
<dbReference type="Proteomes" id="UP001139648">
    <property type="component" value="Unassembled WGS sequence"/>
</dbReference>
<feature type="region of interest" description="Disordered" evidence="1">
    <location>
        <begin position="1"/>
        <end position="38"/>
    </location>
</feature>